<dbReference type="Gene3D" id="3.60.15.10">
    <property type="entry name" value="Ribonuclease Z/Hydroxyacylglutathione hydrolase-like"/>
    <property type="match status" value="1"/>
</dbReference>
<dbReference type="SUPFAM" id="SSF56281">
    <property type="entry name" value="Metallo-hydrolase/oxidoreductase"/>
    <property type="match status" value="1"/>
</dbReference>
<evidence type="ECO:0000313" key="3">
    <source>
        <dbReference type="Proteomes" id="UP000233256"/>
    </source>
</evidence>
<proteinExistence type="predicted"/>
<dbReference type="Proteomes" id="UP000233256">
    <property type="component" value="Unassembled WGS sequence"/>
</dbReference>
<dbReference type="SMART" id="SM00849">
    <property type="entry name" value="Lactamase_B"/>
    <property type="match status" value="1"/>
</dbReference>
<name>A0A2N1PKP7_9BACT</name>
<dbReference type="InterPro" id="IPR001279">
    <property type="entry name" value="Metallo-B-lactamas"/>
</dbReference>
<dbReference type="InterPro" id="IPR036866">
    <property type="entry name" value="RibonucZ/Hydroxyglut_hydro"/>
</dbReference>
<gene>
    <name evidence="2" type="ORF">CVV64_16780</name>
</gene>
<sequence length="303" mass="34506">MNSFAGRIGTRGHLFRFDGENSPFSQATFVYVIIADSRVFICDTHTGPESMRMVMDHLCGLLGHDLGGRRIVVFNSHMDWDHVWGNCFFGCNSTGCDIVSHRLCRESLSDDRIWNHMAEQNRECMNGSVQRILPNVTFDECLEFADEGVRFFHSPGHTSDSASCLDQVDNVLFAGDNLEAPLPCLAWHCLDEYLSTLEIYSDIQADIVIGAHNGVMNSEQIQSCEDYILELFRDEELVFTDRKMEETHKGNLRRIFASDMEDKAPSVLGPNFSMDSLHLALQANWNRSFPEFRKAMEKWLKSS</sequence>
<reference evidence="2 3" key="1">
    <citation type="journal article" date="2017" name="ISME J.">
        <title>Potential for microbial H2 and metal transformations associated with novel bacteria and archaea in deep terrestrial subsurface sediments.</title>
        <authorList>
            <person name="Hernsdorf A.W."/>
            <person name="Amano Y."/>
            <person name="Miyakawa K."/>
            <person name="Ise K."/>
            <person name="Suzuki Y."/>
            <person name="Anantharaman K."/>
            <person name="Probst A."/>
            <person name="Burstein D."/>
            <person name="Thomas B.C."/>
            <person name="Banfield J.F."/>
        </authorList>
    </citation>
    <scope>NUCLEOTIDE SEQUENCE [LARGE SCALE GENOMIC DNA]</scope>
    <source>
        <strain evidence="2">HGW-Wallbacteria-1</strain>
    </source>
</reference>
<dbReference type="EMBL" id="PGXC01000031">
    <property type="protein sequence ID" value="PKK88899.1"/>
    <property type="molecule type" value="Genomic_DNA"/>
</dbReference>
<evidence type="ECO:0000313" key="2">
    <source>
        <dbReference type="EMBL" id="PKK88899.1"/>
    </source>
</evidence>
<dbReference type="AlphaFoldDB" id="A0A2N1PKP7"/>
<feature type="domain" description="Metallo-beta-lactamase" evidence="1">
    <location>
        <begin position="27"/>
        <end position="212"/>
    </location>
</feature>
<comment type="caution">
    <text evidence="2">The sequence shown here is derived from an EMBL/GenBank/DDBJ whole genome shotgun (WGS) entry which is preliminary data.</text>
</comment>
<organism evidence="2 3">
    <name type="scientific">Candidatus Wallbacteria bacterium HGW-Wallbacteria-1</name>
    <dbReference type="NCBI Taxonomy" id="2013854"/>
    <lineage>
        <taxon>Bacteria</taxon>
        <taxon>Candidatus Walliibacteriota</taxon>
    </lineage>
</organism>
<protein>
    <recommendedName>
        <fullName evidence="1">Metallo-beta-lactamase domain-containing protein</fullName>
    </recommendedName>
</protein>
<dbReference type="Pfam" id="PF00753">
    <property type="entry name" value="Lactamase_B"/>
    <property type="match status" value="1"/>
</dbReference>
<dbReference type="PANTHER" id="PTHR42951">
    <property type="entry name" value="METALLO-BETA-LACTAMASE DOMAIN-CONTAINING"/>
    <property type="match status" value="1"/>
</dbReference>
<dbReference type="InterPro" id="IPR050855">
    <property type="entry name" value="NDM-1-like"/>
</dbReference>
<accession>A0A2N1PKP7</accession>
<evidence type="ECO:0000259" key="1">
    <source>
        <dbReference type="SMART" id="SM00849"/>
    </source>
</evidence>